<evidence type="ECO:0000313" key="3">
    <source>
        <dbReference type="EMBL" id="TWU43194.1"/>
    </source>
</evidence>
<dbReference type="EMBL" id="SJPY01000003">
    <property type="protein sequence ID" value="TWU43194.1"/>
    <property type="molecule type" value="Genomic_DNA"/>
</dbReference>
<reference evidence="3 4" key="1">
    <citation type="submission" date="2019-02" db="EMBL/GenBank/DDBJ databases">
        <title>Deep-cultivation of Planctomycetes and their phenomic and genomic characterization uncovers novel biology.</title>
        <authorList>
            <person name="Wiegand S."/>
            <person name="Jogler M."/>
            <person name="Boedeker C."/>
            <person name="Pinto D."/>
            <person name="Vollmers J."/>
            <person name="Rivas-Marin E."/>
            <person name="Kohn T."/>
            <person name="Peeters S.H."/>
            <person name="Heuer A."/>
            <person name="Rast P."/>
            <person name="Oberbeckmann S."/>
            <person name="Bunk B."/>
            <person name="Jeske O."/>
            <person name="Meyerdierks A."/>
            <person name="Storesund J.E."/>
            <person name="Kallscheuer N."/>
            <person name="Luecker S."/>
            <person name="Lage O.M."/>
            <person name="Pohl T."/>
            <person name="Merkel B.J."/>
            <person name="Hornburger P."/>
            <person name="Mueller R.-W."/>
            <person name="Bruemmer F."/>
            <person name="Labrenz M."/>
            <person name="Spormann A.M."/>
            <person name="Op Den Camp H."/>
            <person name="Overmann J."/>
            <person name="Amann R."/>
            <person name="Jetten M.S.M."/>
            <person name="Mascher T."/>
            <person name="Medema M.H."/>
            <person name="Devos D.P."/>
            <person name="Kaster A.-K."/>
            <person name="Ovreas L."/>
            <person name="Rohde M."/>
            <person name="Galperin M.Y."/>
            <person name="Jogler C."/>
        </authorList>
    </citation>
    <scope>NUCLEOTIDE SEQUENCE [LARGE SCALE GENOMIC DNA]</scope>
    <source>
        <strain evidence="3 4">Q31b</strain>
    </source>
</reference>
<evidence type="ECO:0000313" key="4">
    <source>
        <dbReference type="Proteomes" id="UP000315471"/>
    </source>
</evidence>
<dbReference type="AlphaFoldDB" id="A0A5C6E3Y0"/>
<accession>A0A5C6E3Y0</accession>
<dbReference type="Proteomes" id="UP000315471">
    <property type="component" value="Unassembled WGS sequence"/>
</dbReference>
<proteinExistence type="predicted"/>
<evidence type="ECO:0000256" key="1">
    <source>
        <dbReference type="SAM" id="MobiDB-lite"/>
    </source>
</evidence>
<name>A0A5C6E3Y0_9BACT</name>
<feature type="compositionally biased region" description="Polar residues" evidence="1">
    <location>
        <begin position="309"/>
        <end position="325"/>
    </location>
</feature>
<evidence type="ECO:0000256" key="2">
    <source>
        <dbReference type="SAM" id="Phobius"/>
    </source>
</evidence>
<evidence type="ECO:0008006" key="5">
    <source>
        <dbReference type="Google" id="ProtNLM"/>
    </source>
</evidence>
<organism evidence="3 4">
    <name type="scientific">Novipirellula aureliae</name>
    <dbReference type="NCBI Taxonomy" id="2527966"/>
    <lineage>
        <taxon>Bacteria</taxon>
        <taxon>Pseudomonadati</taxon>
        <taxon>Planctomycetota</taxon>
        <taxon>Planctomycetia</taxon>
        <taxon>Pirellulales</taxon>
        <taxon>Pirellulaceae</taxon>
        <taxon>Novipirellula</taxon>
    </lineage>
</organism>
<gene>
    <name evidence="3" type="ORF">Q31b_22320</name>
</gene>
<feature type="region of interest" description="Disordered" evidence="1">
    <location>
        <begin position="296"/>
        <end position="366"/>
    </location>
</feature>
<keyword evidence="2" id="KW-1133">Transmembrane helix</keyword>
<sequence>MTVYHASKAEQMPVSQANDARCLATTVSKLADQRRKIAISVFVWLAMVSVSISLAFGEETFERQASWQRHDVDEMARMLRTSLDAIGILPGEIDLASEQFIGAIEKQDMDPLDALITSLRPILPAVENLVITTQSSLVKAGASVDPSSSTYGEIESLPKSLRMSVRTWLGRELVRARLYDEALPVIAEVDPAESIDPASALFFRGVCYHTLLMKKEALADLRRLLENEADSPIRFVRTAKMMVADIQPLKDDSLDEISRLMTDVSRRLDLGRANEEVEKREQQIIDKLTKIIDKIEKDQQQQQQQQQQSADGKNSQGDQQGSPMNESRIAGAAGNGDVDLKKMKDGNGWGNLPPAERQQAIQQISRDLPTHYREAIEAYFRKMATEGS</sequence>
<feature type="transmembrane region" description="Helical" evidence="2">
    <location>
        <begin position="37"/>
        <end position="56"/>
    </location>
</feature>
<dbReference type="RefSeq" id="WP_231617463.1">
    <property type="nucleotide sequence ID" value="NZ_SJPY01000003.1"/>
</dbReference>
<keyword evidence="2" id="KW-0812">Transmembrane</keyword>
<protein>
    <recommendedName>
        <fullName evidence="5">Tetratricopeptide repeat protein</fullName>
    </recommendedName>
</protein>
<keyword evidence="2" id="KW-0472">Membrane</keyword>
<keyword evidence="4" id="KW-1185">Reference proteome</keyword>
<comment type="caution">
    <text evidence="3">The sequence shown here is derived from an EMBL/GenBank/DDBJ whole genome shotgun (WGS) entry which is preliminary data.</text>
</comment>